<dbReference type="EMBL" id="DXFD01000052">
    <property type="protein sequence ID" value="HIX46678.1"/>
    <property type="molecule type" value="Genomic_DNA"/>
</dbReference>
<keyword evidence="1" id="KW-1133">Transmembrane helix</keyword>
<keyword evidence="1" id="KW-0472">Membrane</keyword>
<comment type="caution">
    <text evidence="2">The sequence shown here is derived from an EMBL/GenBank/DDBJ whole genome shotgun (WGS) entry which is preliminary data.</text>
</comment>
<dbReference type="Gene3D" id="3.80.10.10">
    <property type="entry name" value="Ribonuclease Inhibitor"/>
    <property type="match status" value="1"/>
</dbReference>
<evidence type="ECO:0000256" key="1">
    <source>
        <dbReference type="SAM" id="Phobius"/>
    </source>
</evidence>
<dbReference type="Pfam" id="PF13306">
    <property type="entry name" value="LRR_5"/>
    <property type="match status" value="1"/>
</dbReference>
<dbReference type="InterPro" id="IPR053139">
    <property type="entry name" value="Surface_bspA-like"/>
</dbReference>
<name>A0A9D1VU74_9FIRM</name>
<dbReference type="InterPro" id="IPR026906">
    <property type="entry name" value="LRR_5"/>
</dbReference>
<dbReference type="Proteomes" id="UP000824249">
    <property type="component" value="Unassembled WGS sequence"/>
</dbReference>
<reference evidence="2" key="1">
    <citation type="journal article" date="2021" name="PeerJ">
        <title>Extensive microbial diversity within the chicken gut microbiome revealed by metagenomics and culture.</title>
        <authorList>
            <person name="Gilroy R."/>
            <person name="Ravi A."/>
            <person name="Getino M."/>
            <person name="Pursley I."/>
            <person name="Horton D.L."/>
            <person name="Alikhan N.F."/>
            <person name="Baker D."/>
            <person name="Gharbi K."/>
            <person name="Hall N."/>
            <person name="Watson M."/>
            <person name="Adriaenssens E.M."/>
            <person name="Foster-Nyarko E."/>
            <person name="Jarju S."/>
            <person name="Secka A."/>
            <person name="Antonio M."/>
            <person name="Oren A."/>
            <person name="Chaudhuri R.R."/>
            <person name="La Ragione R."/>
            <person name="Hildebrand F."/>
            <person name="Pallen M.J."/>
        </authorList>
    </citation>
    <scope>NUCLEOTIDE SEQUENCE</scope>
    <source>
        <strain evidence="2">26628</strain>
    </source>
</reference>
<dbReference type="SUPFAM" id="SSF52058">
    <property type="entry name" value="L domain-like"/>
    <property type="match status" value="1"/>
</dbReference>
<dbReference type="PANTHER" id="PTHR45661">
    <property type="entry name" value="SURFACE ANTIGEN"/>
    <property type="match status" value="1"/>
</dbReference>
<evidence type="ECO:0000313" key="3">
    <source>
        <dbReference type="Proteomes" id="UP000824249"/>
    </source>
</evidence>
<feature type="transmembrane region" description="Helical" evidence="1">
    <location>
        <begin position="25"/>
        <end position="44"/>
    </location>
</feature>
<evidence type="ECO:0000313" key="2">
    <source>
        <dbReference type="EMBL" id="HIX46678.1"/>
    </source>
</evidence>
<keyword evidence="1" id="KW-0812">Transmembrane</keyword>
<organism evidence="2 3">
    <name type="scientific">Candidatus Borkfalkia faecigallinarum</name>
    <dbReference type="NCBI Taxonomy" id="2838509"/>
    <lineage>
        <taxon>Bacteria</taxon>
        <taxon>Bacillati</taxon>
        <taxon>Bacillota</taxon>
        <taxon>Clostridia</taxon>
        <taxon>Christensenellales</taxon>
        <taxon>Christensenellaceae</taxon>
        <taxon>Candidatus Borkfalkia</taxon>
    </lineage>
</organism>
<dbReference type="InterPro" id="IPR032675">
    <property type="entry name" value="LRR_dom_sf"/>
</dbReference>
<dbReference type="AlphaFoldDB" id="A0A9D1VU74"/>
<gene>
    <name evidence="2" type="ORF">H9737_03195</name>
</gene>
<protein>
    <submittedName>
        <fullName evidence="2">Leucine-rich repeat domain-containing protein</fullName>
    </submittedName>
</protein>
<sequence length="472" mass="51541">MRGKGNRTAGKTEPSAKGALRGWKLALILGISITMILLGIALPVTAGAIGRRQVAGAYEIAPGDSHERVVELLGEPDAVRGDLSAYRYAVSRAGELLGVGGLAGPVYAALHAGRAYFVTVDFAEEGVCSVLLDTEGDLWREEQDRQQNKRLRSCRLLTEQAYTYERTDIFYAATYWDGSYYMGVAQADFYRRTAGIASLEWEDPFGNACRGELSVANRVACFFRGDDWYLSYDRELHFLSDAGIDEFSYDAYDIDCSLIQHVCFDYEIEEIPSGFMGSFQNDTLLEEFVVPDSVRTIGDSAFFGCTTLTRIVLPEGLERIGVMAFVGCDLREVRLPSSLREIGYGAFEDCAALEKVVVPAGVAAIGSGTFEGCSSLTEVELSEGLQEIGSGAFADCVSLRELRIPASVSLIETGSLQGCAALESVVFSEPAGWSAHLNYSQLCNFSVEQLSDPATAARLLCKTYVDWKWFRA</sequence>
<reference evidence="2" key="2">
    <citation type="submission" date="2021-04" db="EMBL/GenBank/DDBJ databases">
        <authorList>
            <person name="Gilroy R."/>
        </authorList>
    </citation>
    <scope>NUCLEOTIDE SEQUENCE</scope>
    <source>
        <strain evidence="2">26628</strain>
    </source>
</reference>
<proteinExistence type="predicted"/>
<dbReference type="PANTHER" id="PTHR45661:SF3">
    <property type="entry name" value="IG-LIKE DOMAIN-CONTAINING PROTEIN"/>
    <property type="match status" value="1"/>
</dbReference>
<accession>A0A9D1VU74</accession>